<dbReference type="AlphaFoldDB" id="A0A3Q2CSH3"/>
<evidence type="ECO:0000256" key="12">
    <source>
        <dbReference type="PIRNR" id="PIRNR037911"/>
    </source>
</evidence>
<feature type="compositionally biased region" description="Polar residues" evidence="16">
    <location>
        <begin position="542"/>
        <end position="553"/>
    </location>
</feature>
<feature type="active site" evidence="13">
    <location>
        <position position="740"/>
    </location>
</feature>
<dbReference type="InterPro" id="IPR023801">
    <property type="entry name" value="His_deacetylse_dom"/>
</dbReference>
<organism evidence="19 20">
    <name type="scientific">Cyprinodon variegatus</name>
    <name type="common">Sheepshead minnow</name>
    <dbReference type="NCBI Taxonomy" id="28743"/>
    <lineage>
        <taxon>Eukaryota</taxon>
        <taxon>Metazoa</taxon>
        <taxon>Chordata</taxon>
        <taxon>Craniata</taxon>
        <taxon>Vertebrata</taxon>
        <taxon>Euteleostomi</taxon>
        <taxon>Actinopterygii</taxon>
        <taxon>Neopterygii</taxon>
        <taxon>Teleostei</taxon>
        <taxon>Neoteleostei</taxon>
        <taxon>Acanthomorphata</taxon>
        <taxon>Ovalentaria</taxon>
        <taxon>Atherinomorphae</taxon>
        <taxon>Cyprinodontiformes</taxon>
        <taxon>Cyprinodontidae</taxon>
        <taxon>Cyprinodon</taxon>
    </lineage>
</organism>
<dbReference type="GO" id="GO:0046872">
    <property type="term" value="F:metal ion binding"/>
    <property type="evidence" value="ECO:0007669"/>
    <property type="project" value="UniProtKB-KW"/>
</dbReference>
<evidence type="ECO:0000256" key="8">
    <source>
        <dbReference type="ARBA" id="ARBA00022853"/>
    </source>
</evidence>
<feature type="compositionally biased region" description="Basic and acidic residues" evidence="16">
    <location>
        <begin position="216"/>
        <end position="227"/>
    </location>
</feature>
<dbReference type="EC" id="3.5.1.98" evidence="3 12"/>
<keyword evidence="5 14" id="KW-0479">Metal-binding</keyword>
<comment type="catalytic activity">
    <reaction evidence="12">
        <text>N(6)-acetyl-L-lysyl-[histone] + H2O = L-lysyl-[histone] + acetate</text>
        <dbReference type="Rhea" id="RHEA:58196"/>
        <dbReference type="Rhea" id="RHEA-COMP:9845"/>
        <dbReference type="Rhea" id="RHEA-COMP:11338"/>
        <dbReference type="ChEBI" id="CHEBI:15377"/>
        <dbReference type="ChEBI" id="CHEBI:29969"/>
        <dbReference type="ChEBI" id="CHEBI:30089"/>
        <dbReference type="ChEBI" id="CHEBI:61930"/>
        <dbReference type="EC" id="3.5.1.98"/>
    </reaction>
</comment>
<dbReference type="Pfam" id="PF00850">
    <property type="entry name" value="Hist_deacetyl"/>
    <property type="match status" value="1"/>
</dbReference>
<keyword evidence="10 12" id="KW-0804">Transcription</keyword>
<comment type="subcellular location">
    <subcellularLocation>
        <location evidence="1 12">Nucleus</location>
    </subcellularLocation>
</comment>
<evidence type="ECO:0000256" key="15">
    <source>
        <dbReference type="PIRSR" id="PIRSR037911-3"/>
    </source>
</evidence>
<dbReference type="Proteomes" id="UP000265020">
    <property type="component" value="Unassembled WGS sequence"/>
</dbReference>
<evidence type="ECO:0000313" key="20">
    <source>
        <dbReference type="Proteomes" id="UP000265020"/>
    </source>
</evidence>
<keyword evidence="9 12" id="KW-0805">Transcription regulation</keyword>
<dbReference type="Gene3D" id="6.10.250.1550">
    <property type="match status" value="1"/>
</dbReference>
<keyword evidence="8 12" id="KW-0156">Chromatin regulator</keyword>
<evidence type="ECO:0000256" key="14">
    <source>
        <dbReference type="PIRSR" id="PIRSR037911-2"/>
    </source>
</evidence>
<feature type="binding site" evidence="14">
    <location>
        <position position="603"/>
    </location>
    <ligand>
        <name>Zn(2+)</name>
        <dbReference type="ChEBI" id="CHEBI:29105"/>
    </ligand>
</feature>
<accession>A0A3Q2CSH3</accession>
<dbReference type="SUPFAM" id="SSF52768">
    <property type="entry name" value="Arginase/deacetylase"/>
    <property type="match status" value="1"/>
</dbReference>
<evidence type="ECO:0000256" key="16">
    <source>
        <dbReference type="SAM" id="MobiDB-lite"/>
    </source>
</evidence>
<feature type="region of interest" description="Disordered" evidence="16">
    <location>
        <begin position="1"/>
        <end position="46"/>
    </location>
</feature>
<proteinExistence type="inferred from homology"/>
<dbReference type="PRINTS" id="PR01270">
    <property type="entry name" value="HDASUPER"/>
</dbReference>
<keyword evidence="11" id="KW-0539">Nucleus</keyword>
<dbReference type="GO" id="GO:0005634">
    <property type="term" value="C:nucleus"/>
    <property type="evidence" value="ECO:0007669"/>
    <property type="project" value="UniProtKB-SubCell"/>
</dbReference>
<evidence type="ECO:0000256" key="11">
    <source>
        <dbReference type="ARBA" id="ARBA00023242"/>
    </source>
</evidence>
<evidence type="ECO:0000256" key="1">
    <source>
        <dbReference type="ARBA" id="ARBA00004123"/>
    </source>
</evidence>
<dbReference type="GO" id="GO:0000122">
    <property type="term" value="P:negative regulation of transcription by RNA polymerase II"/>
    <property type="evidence" value="ECO:0007669"/>
    <property type="project" value="InterPro"/>
</dbReference>
<feature type="domain" description="Histone deacetylase" evidence="17">
    <location>
        <begin position="611"/>
        <end position="929"/>
    </location>
</feature>
<evidence type="ECO:0000256" key="2">
    <source>
        <dbReference type="ARBA" id="ARBA00007738"/>
    </source>
</evidence>
<dbReference type="GeneTree" id="ENSGT00940000160534"/>
<dbReference type="InterPro" id="IPR023696">
    <property type="entry name" value="Ureohydrolase_dom_sf"/>
</dbReference>
<dbReference type="InterPro" id="IPR037138">
    <property type="entry name" value="His_deacetylse_dom_sf"/>
</dbReference>
<keyword evidence="6 12" id="KW-0378">Hydrolase</keyword>
<dbReference type="InterPro" id="IPR000286">
    <property type="entry name" value="HDACs"/>
</dbReference>
<dbReference type="CDD" id="cd10164">
    <property type="entry name" value="ClassIIa_HDAC5_Gln-rich-N"/>
    <property type="match status" value="1"/>
</dbReference>
<dbReference type="FunFam" id="3.40.800.20:FF:000002">
    <property type="entry name" value="Histone deacetylase"/>
    <property type="match status" value="1"/>
</dbReference>
<sequence length="1027" mass="111788">MFVKEPEEPSVMFCPGGGSGEGPGGGGCPVDLRTEPRVGSLSGGGAVDTTLREQQLQQELVLLKQQQELQKQLLFAEFQKKHEVLTRQHEVQLQEHLKQQQELLAAKRQQEMEHKRKLEQQRHEEQEKQRMEQQLLLLRNKEKSKESAIASTEVKLKLQEFLLSKKEPGPGGLNHSFSPKCWGGQHTSLEQSSPPQSNTPGTPPSYKLPSLLGNYEGKDDFPLRKTVSEPNLKVRSRLKQKVAERRSSPLLRRKDGTVISAFKKRAIEISVSTLCNSAPGSGPSSPNSSNTAIANGNTGSVPNIQTEVEIHNLNYSSKVNSLYTSPSLPNISLGLPANTHITVSHCLNAPQKLTNQQEAERQAIQSLRGGGALTGKFLSTSSIPAGAAHDVETPPPNSHSAHSSLLQHVLLLEQARQQTAMLGPMYNQSPLVTAERGVSTGMRPITKLPRHRPLARTQSAPLPQSPQALQQLVVQQQHQHFLEKHYKMLSKGGDLPRPPPTHPEEIEEELTENNDMQEDEGAGQHRFSKSSFLPNINPGYRLNQNTSPSFSQQSLQHLSVFSSSLPHRPLGRAKSSPASAVNPIKHLFTTGLVYDSLMLKHQCVCGNAHIHPEHAGRVQSIWSRLQETGLLSRCERIRGRKASLDEIQSVHSEFHTLLYGTSPLNRHKLDHKKLLGPISQKMYAVLPCGGIGVDSDTVWNEMHSSAAVRMAVGSVIELAFKVAAGELKNGFAVVRPPGHHAEESTAMGFCFFNSVAITAKLLQQKLGVEKILIVDWDIHHGNGTQQAFYNDPNVLYISLHRYDDGNFFPGSGAPEEVGSAAGVGFNVNIAWTGGVEPPMGDVEYLTAFRSVVMPIAQQFSPDVVLVSAGFDAVEGHQSPLGGYNVSAQCFGKLTQLLMGLAGGRVVMALEGGHDLTAICDASEACVSALLGDLVKDELNTEKPCPKACASLERVIEIQSKHWPCLQSLSQTSGQSLLAGSPGAQGQSERDEAETVSAMASLSVDVEQPCSVPESKETSRSVVSVSFL</sequence>
<feature type="compositionally biased region" description="Polar residues" evidence="16">
    <location>
        <begin position="291"/>
        <end position="300"/>
    </location>
</feature>
<feature type="region of interest" description="Disordered" evidence="16">
    <location>
        <begin position="167"/>
        <end position="228"/>
    </location>
</feature>
<comment type="function">
    <text evidence="12">Responsible for the deacetylation of lysine residues on the N-terminal part of the core histones (H2A, H2B, H3 and H4). Histone deacetylation gives a tag for epigenetic repression and plays an important role in transcriptional regulation, cell cycle progression and developmental events.</text>
</comment>
<evidence type="ECO:0000259" key="17">
    <source>
        <dbReference type="Pfam" id="PF00850"/>
    </source>
</evidence>
<feature type="compositionally biased region" description="Gly residues" evidence="16">
    <location>
        <begin position="15"/>
        <end position="28"/>
    </location>
</feature>
<dbReference type="Gene3D" id="3.40.800.20">
    <property type="entry name" value="Histone deacetylase domain"/>
    <property type="match status" value="1"/>
</dbReference>
<evidence type="ECO:0000313" key="19">
    <source>
        <dbReference type="Ensembl" id="ENSCVAP00000008538.1"/>
    </source>
</evidence>
<keyword evidence="4 12" id="KW-0678">Repressor</keyword>
<feature type="binding site" evidence="14">
    <location>
        <position position="605"/>
    </location>
    <ligand>
        <name>Zn(2+)</name>
        <dbReference type="ChEBI" id="CHEBI:29105"/>
    </ligand>
</feature>
<evidence type="ECO:0000256" key="3">
    <source>
        <dbReference type="ARBA" id="ARBA00012111"/>
    </source>
</evidence>
<evidence type="ECO:0000256" key="6">
    <source>
        <dbReference type="ARBA" id="ARBA00022801"/>
    </source>
</evidence>
<evidence type="ECO:0000256" key="13">
    <source>
        <dbReference type="PIRSR" id="PIRSR037911-1"/>
    </source>
</evidence>
<dbReference type="InterPro" id="IPR046949">
    <property type="entry name" value="HDAC4/5/7/9"/>
</dbReference>
<reference evidence="19" key="1">
    <citation type="submission" date="2025-08" db="UniProtKB">
        <authorList>
            <consortium name="Ensembl"/>
        </authorList>
    </citation>
    <scope>IDENTIFICATION</scope>
</reference>
<evidence type="ECO:0000256" key="5">
    <source>
        <dbReference type="ARBA" id="ARBA00022723"/>
    </source>
</evidence>
<evidence type="ECO:0000256" key="10">
    <source>
        <dbReference type="ARBA" id="ARBA00023163"/>
    </source>
</evidence>
<feature type="site" description="Contributes to catalysis" evidence="15">
    <location>
        <position position="913"/>
    </location>
</feature>
<evidence type="ECO:0000256" key="9">
    <source>
        <dbReference type="ARBA" id="ARBA00023015"/>
    </source>
</evidence>
<feature type="binding site" evidence="14">
    <location>
        <position position="611"/>
    </location>
    <ligand>
        <name>Zn(2+)</name>
        <dbReference type="ChEBI" id="CHEBI:29105"/>
    </ligand>
</feature>
<feature type="compositionally biased region" description="Polar residues" evidence="16">
    <location>
        <begin position="185"/>
        <end position="200"/>
    </location>
</feature>
<dbReference type="Ensembl" id="ENSCVAT00000001470.1">
    <property type="protein sequence ID" value="ENSCVAP00000008538.1"/>
    <property type="gene ID" value="ENSCVAG00000010474.1"/>
</dbReference>
<dbReference type="InterPro" id="IPR024643">
    <property type="entry name" value="Hist_deacetylase_Gln_rich_N"/>
</dbReference>
<feature type="region of interest" description="Disordered" evidence="16">
    <location>
        <begin position="489"/>
        <end position="553"/>
    </location>
</feature>
<evidence type="ECO:0000256" key="7">
    <source>
        <dbReference type="ARBA" id="ARBA00022833"/>
    </source>
</evidence>
<dbReference type="PIRSF" id="PIRSF037911">
    <property type="entry name" value="HDAC_II_euk"/>
    <property type="match status" value="1"/>
</dbReference>
<feature type="compositionally biased region" description="Low complexity" evidence="16">
    <location>
        <begin position="276"/>
        <end position="290"/>
    </location>
</feature>
<feature type="binding site" evidence="14">
    <location>
        <position position="688"/>
    </location>
    <ligand>
        <name>Zn(2+)</name>
        <dbReference type="ChEBI" id="CHEBI:29105"/>
    </ligand>
</feature>
<feature type="domain" description="Histone deacetylase glutamine rich N-terminal" evidence="18">
    <location>
        <begin position="47"/>
        <end position="135"/>
    </location>
</feature>
<dbReference type="Pfam" id="PF12203">
    <property type="entry name" value="HDAC4_Gln"/>
    <property type="match status" value="1"/>
</dbReference>
<comment type="similarity">
    <text evidence="2 12">Belongs to the histone deacetylase family. HD type 2 subfamily.</text>
</comment>
<evidence type="ECO:0000259" key="18">
    <source>
        <dbReference type="Pfam" id="PF12203"/>
    </source>
</evidence>
<feature type="compositionally biased region" description="Acidic residues" evidence="16">
    <location>
        <begin position="505"/>
        <end position="521"/>
    </location>
</feature>
<keyword evidence="20" id="KW-1185">Reference proteome</keyword>
<feature type="region of interest" description="Disordered" evidence="16">
    <location>
        <begin position="975"/>
        <end position="996"/>
    </location>
</feature>
<feature type="region of interest" description="Disordered" evidence="16">
    <location>
        <begin position="109"/>
        <end position="130"/>
    </location>
</feature>
<dbReference type="PANTHER" id="PTHR45364">
    <property type="entry name" value="HISTONE DEACETYLASE 9-RELATED"/>
    <property type="match status" value="1"/>
</dbReference>
<keyword evidence="7 14" id="KW-0862">Zinc</keyword>
<protein>
    <recommendedName>
        <fullName evidence="3 12">Histone deacetylase</fullName>
        <ecNumber evidence="3 12">3.5.1.98</ecNumber>
    </recommendedName>
</protein>
<evidence type="ECO:0000256" key="4">
    <source>
        <dbReference type="ARBA" id="ARBA00022491"/>
    </source>
</evidence>
<reference evidence="19" key="2">
    <citation type="submission" date="2025-09" db="UniProtKB">
        <authorList>
            <consortium name="Ensembl"/>
        </authorList>
    </citation>
    <scope>IDENTIFICATION</scope>
</reference>
<dbReference type="GO" id="GO:0141221">
    <property type="term" value="F:histone deacetylase activity, hydrolytic mechanism"/>
    <property type="evidence" value="ECO:0007669"/>
    <property type="project" value="UniProtKB-EC"/>
</dbReference>
<feature type="region of interest" description="Disordered" evidence="16">
    <location>
        <begin position="276"/>
        <end position="300"/>
    </location>
</feature>
<name>A0A3Q2CSH3_CYPVA</name>
<dbReference type="PANTHER" id="PTHR45364:SF12">
    <property type="entry name" value="HISTONE DEACETYLASE"/>
    <property type="match status" value="1"/>
</dbReference>